<comment type="similarity">
    <text evidence="1 5">Belongs to the bacterial solute-binding protein 1 family.</text>
</comment>
<evidence type="ECO:0000256" key="5">
    <source>
        <dbReference type="RuleBase" id="RU365005"/>
    </source>
</evidence>
<name>A0ABU9C738_9BURK</name>
<proteinExistence type="inferred from homology"/>
<dbReference type="Pfam" id="PF13416">
    <property type="entry name" value="SBP_bac_8"/>
    <property type="match status" value="1"/>
</dbReference>
<comment type="subcellular location">
    <subcellularLocation>
        <location evidence="5">Periplasm</location>
    </subcellularLocation>
</comment>
<dbReference type="EMBL" id="JBBUTI010000009">
    <property type="protein sequence ID" value="MEK8047466.1"/>
    <property type="molecule type" value="Genomic_DNA"/>
</dbReference>
<evidence type="ECO:0000313" key="6">
    <source>
        <dbReference type="EMBL" id="MEK8047466.1"/>
    </source>
</evidence>
<dbReference type="SUPFAM" id="SSF53850">
    <property type="entry name" value="Periplasmic binding protein-like II"/>
    <property type="match status" value="1"/>
</dbReference>
<evidence type="ECO:0000256" key="4">
    <source>
        <dbReference type="ARBA" id="ARBA00022729"/>
    </source>
</evidence>
<evidence type="ECO:0000256" key="3">
    <source>
        <dbReference type="ARBA" id="ARBA00022597"/>
    </source>
</evidence>
<dbReference type="PANTHER" id="PTHR30061:SF50">
    <property type="entry name" value="MALTOSE_MALTODEXTRIN-BINDING PERIPLASMIC PROTEIN"/>
    <property type="match status" value="1"/>
</dbReference>
<reference evidence="6 7" key="1">
    <citation type="submission" date="2024-04" db="EMBL/GenBank/DDBJ databases">
        <title>Novel species of the genus Ideonella isolated from streams.</title>
        <authorList>
            <person name="Lu H."/>
        </authorList>
    </citation>
    <scope>NUCLEOTIDE SEQUENCE [LARGE SCALE GENOMIC DNA]</scope>
    <source>
        <strain evidence="6 7">LYT19W</strain>
    </source>
</reference>
<keyword evidence="3 5" id="KW-0762">Sugar transport</keyword>
<keyword evidence="5" id="KW-0574">Periplasm</keyword>
<dbReference type="PANTHER" id="PTHR30061">
    <property type="entry name" value="MALTOSE-BINDING PERIPLASMIC PROTEIN"/>
    <property type="match status" value="1"/>
</dbReference>
<comment type="caution">
    <text evidence="6">The sequence shown here is derived from an EMBL/GenBank/DDBJ whole genome shotgun (WGS) entry which is preliminary data.</text>
</comment>
<keyword evidence="7" id="KW-1185">Reference proteome</keyword>
<organism evidence="6 7">
    <name type="scientific">Ideonella margarita</name>
    <dbReference type="NCBI Taxonomy" id="2984191"/>
    <lineage>
        <taxon>Bacteria</taxon>
        <taxon>Pseudomonadati</taxon>
        <taxon>Pseudomonadota</taxon>
        <taxon>Betaproteobacteria</taxon>
        <taxon>Burkholderiales</taxon>
        <taxon>Sphaerotilaceae</taxon>
        <taxon>Ideonella</taxon>
    </lineage>
</organism>
<sequence length="416" mass="44590">MSAHDNKQPNRRTALGLLAGGVASGVAGNLATTLASPAHASTSAGQGLLVWINGDKGYEGIARIGEQFTRDTGVPLRVEHPENGVSKFEQAAAAGKGPDIWIWPHDRAGSWARSGLISPVAPAPALRQRIEPLAWDAWQMNGRTWGYPLAIEAVALICNRQLVAAPPRTWDEVMALDRRLRPQGQRAIMWPYNEFFYTYGLISAGGGYAFARRADGSYDPRDTGVNHPGTRQGMAVLKRMVDEGMIPRTATYAESEAAVNEGRVALTINGPWAWNNLKKSGIEFTAAELPALKAGGAPGGPMVGVLGAMISASSRQPVLATEFIEHYLMSLPGLRAMNQHVPLGVPADKALYEELKGDPLIAGARAAALRGHTMPNLPEMARFWTAMNAAVQNITQGRENVDQGLERAARRVLGAA</sequence>
<dbReference type="InterPro" id="IPR006059">
    <property type="entry name" value="SBP"/>
</dbReference>
<dbReference type="InterPro" id="IPR006311">
    <property type="entry name" value="TAT_signal"/>
</dbReference>
<comment type="function">
    <text evidence="5">Part of the ABC transporter complex MalEFGK involved in maltose/maltodextrin import. Binds maltose and higher maltodextrins.</text>
</comment>
<dbReference type="Gene3D" id="3.40.190.10">
    <property type="entry name" value="Periplasmic binding protein-like II"/>
    <property type="match status" value="2"/>
</dbReference>
<dbReference type="PRINTS" id="PR00181">
    <property type="entry name" value="MALTOSEBP"/>
</dbReference>
<accession>A0ABU9C738</accession>
<dbReference type="PROSITE" id="PS51318">
    <property type="entry name" value="TAT"/>
    <property type="match status" value="1"/>
</dbReference>
<evidence type="ECO:0000313" key="7">
    <source>
        <dbReference type="Proteomes" id="UP001379945"/>
    </source>
</evidence>
<evidence type="ECO:0000256" key="2">
    <source>
        <dbReference type="ARBA" id="ARBA00022448"/>
    </source>
</evidence>
<evidence type="ECO:0000256" key="1">
    <source>
        <dbReference type="ARBA" id="ARBA00008520"/>
    </source>
</evidence>
<dbReference type="NCBIfam" id="NF007011">
    <property type="entry name" value="PRK09474.1"/>
    <property type="match status" value="1"/>
</dbReference>
<protein>
    <recommendedName>
        <fullName evidence="5">Maltodextrin-binding protein</fullName>
    </recommendedName>
</protein>
<keyword evidence="4" id="KW-0732">Signal</keyword>
<keyword evidence="2 5" id="KW-0813">Transport</keyword>
<dbReference type="RefSeq" id="WP_341399774.1">
    <property type="nucleotide sequence ID" value="NZ_JBBUTI010000009.1"/>
</dbReference>
<gene>
    <name evidence="6" type="primary">malE</name>
    <name evidence="6" type="ORF">AACH00_13975</name>
</gene>
<dbReference type="InterPro" id="IPR006060">
    <property type="entry name" value="Maltose/Cyclodextrin-bd"/>
</dbReference>
<dbReference type="Proteomes" id="UP001379945">
    <property type="component" value="Unassembled WGS sequence"/>
</dbReference>